<proteinExistence type="predicted"/>
<dbReference type="Proteomes" id="UP001221898">
    <property type="component" value="Unassembled WGS sequence"/>
</dbReference>
<name>A0AAD7W0P3_9TELE</name>
<organism evidence="1 2">
    <name type="scientific">Aldrovandia affinis</name>
    <dbReference type="NCBI Taxonomy" id="143900"/>
    <lineage>
        <taxon>Eukaryota</taxon>
        <taxon>Metazoa</taxon>
        <taxon>Chordata</taxon>
        <taxon>Craniata</taxon>
        <taxon>Vertebrata</taxon>
        <taxon>Euteleostomi</taxon>
        <taxon>Actinopterygii</taxon>
        <taxon>Neopterygii</taxon>
        <taxon>Teleostei</taxon>
        <taxon>Notacanthiformes</taxon>
        <taxon>Halosauridae</taxon>
        <taxon>Aldrovandia</taxon>
    </lineage>
</organism>
<reference evidence="1" key="1">
    <citation type="journal article" date="2023" name="Science">
        <title>Genome structures resolve the early diversification of teleost fishes.</title>
        <authorList>
            <person name="Parey E."/>
            <person name="Louis A."/>
            <person name="Montfort J."/>
            <person name="Bouchez O."/>
            <person name="Roques C."/>
            <person name="Iampietro C."/>
            <person name="Lluch J."/>
            <person name="Castinel A."/>
            <person name="Donnadieu C."/>
            <person name="Desvignes T."/>
            <person name="Floi Bucao C."/>
            <person name="Jouanno E."/>
            <person name="Wen M."/>
            <person name="Mejri S."/>
            <person name="Dirks R."/>
            <person name="Jansen H."/>
            <person name="Henkel C."/>
            <person name="Chen W.J."/>
            <person name="Zahm M."/>
            <person name="Cabau C."/>
            <person name="Klopp C."/>
            <person name="Thompson A.W."/>
            <person name="Robinson-Rechavi M."/>
            <person name="Braasch I."/>
            <person name="Lecointre G."/>
            <person name="Bobe J."/>
            <person name="Postlethwait J.H."/>
            <person name="Berthelot C."/>
            <person name="Roest Crollius H."/>
            <person name="Guiguen Y."/>
        </authorList>
    </citation>
    <scope>NUCLEOTIDE SEQUENCE</scope>
    <source>
        <strain evidence="1">NC1722</strain>
    </source>
</reference>
<dbReference type="AlphaFoldDB" id="A0AAD7W0P3"/>
<keyword evidence="2" id="KW-1185">Reference proteome</keyword>
<accession>A0AAD7W0P3</accession>
<gene>
    <name evidence="1" type="ORF">AAFF_G00323440</name>
</gene>
<dbReference type="PANTHER" id="PTHR38706">
    <property type="entry name" value="SI:CH211-198C19.1-RELATED"/>
    <property type="match status" value="1"/>
</dbReference>
<protein>
    <submittedName>
        <fullName evidence="1">Uncharacterized protein</fullName>
    </submittedName>
</protein>
<evidence type="ECO:0000313" key="1">
    <source>
        <dbReference type="EMBL" id="KAJ8367283.1"/>
    </source>
</evidence>
<dbReference type="EMBL" id="JAINUG010000490">
    <property type="protein sequence ID" value="KAJ8367283.1"/>
    <property type="molecule type" value="Genomic_DNA"/>
</dbReference>
<sequence length="197" mass="23080">MPRTLNELAQLRDSEFGWPHPRHGLRLLYWLAYDCIRFDYRNMMTLQCNPHQGDYGFHYFENREEDLPFPIDHYSYYEVGNLQLKKANELPPYIRENYTRGLADSNSDRIILSLGPGNMIDRIYVTEHEGLGRFDSERTYRISKGLIKLIGSLDLQYFLSQVGEPDISYPTPDCRQLKVINMEAPQLQITIPTASQK</sequence>
<comment type="caution">
    <text evidence="1">The sequence shown here is derived from an EMBL/GenBank/DDBJ whole genome shotgun (WGS) entry which is preliminary data.</text>
</comment>
<dbReference type="PANTHER" id="PTHR38706:SF2">
    <property type="match status" value="1"/>
</dbReference>
<evidence type="ECO:0000313" key="2">
    <source>
        <dbReference type="Proteomes" id="UP001221898"/>
    </source>
</evidence>